<feature type="domain" description="Acyltransferase 3" evidence="9">
    <location>
        <begin position="19"/>
        <end position="328"/>
    </location>
</feature>
<dbReference type="EMBL" id="BAAANK010000006">
    <property type="protein sequence ID" value="GAA1838305.1"/>
    <property type="molecule type" value="Genomic_DNA"/>
</dbReference>
<dbReference type="Pfam" id="PF01757">
    <property type="entry name" value="Acyl_transf_3"/>
    <property type="match status" value="1"/>
</dbReference>
<evidence type="ECO:0000256" key="5">
    <source>
        <dbReference type="ARBA" id="ARBA00022989"/>
    </source>
</evidence>
<reference evidence="11" key="1">
    <citation type="journal article" date="2019" name="Int. J. Syst. Evol. Microbiol.">
        <title>The Global Catalogue of Microorganisms (GCM) 10K type strain sequencing project: providing services to taxonomists for standard genome sequencing and annotation.</title>
        <authorList>
            <consortium name="The Broad Institute Genomics Platform"/>
            <consortium name="The Broad Institute Genome Sequencing Center for Infectious Disease"/>
            <person name="Wu L."/>
            <person name="Ma J."/>
        </authorList>
    </citation>
    <scope>NUCLEOTIDE SEQUENCE [LARGE SCALE GENOMIC DNA]</scope>
    <source>
        <strain evidence="11">JCM 14323</strain>
    </source>
</reference>
<dbReference type="GO" id="GO:0016746">
    <property type="term" value="F:acyltransferase activity"/>
    <property type="evidence" value="ECO:0007669"/>
    <property type="project" value="UniProtKB-KW"/>
</dbReference>
<feature type="transmembrane region" description="Helical" evidence="8">
    <location>
        <begin position="243"/>
        <end position="263"/>
    </location>
</feature>
<evidence type="ECO:0000256" key="8">
    <source>
        <dbReference type="SAM" id="Phobius"/>
    </source>
</evidence>
<feature type="transmembrane region" description="Helical" evidence="8">
    <location>
        <begin position="27"/>
        <end position="53"/>
    </location>
</feature>
<comment type="similarity">
    <text evidence="2">Belongs to the acyltransferase 3 family.</text>
</comment>
<feature type="transmembrane region" description="Helical" evidence="8">
    <location>
        <begin position="307"/>
        <end position="326"/>
    </location>
</feature>
<evidence type="ECO:0000313" key="11">
    <source>
        <dbReference type="Proteomes" id="UP001501746"/>
    </source>
</evidence>
<evidence type="ECO:0000256" key="6">
    <source>
        <dbReference type="ARBA" id="ARBA00023136"/>
    </source>
</evidence>
<feature type="transmembrane region" description="Helical" evidence="8">
    <location>
        <begin position="59"/>
        <end position="77"/>
    </location>
</feature>
<accession>A0ABP4Z7B3</accession>
<name>A0ABP4Z7B3_9MICO</name>
<keyword evidence="6 8" id="KW-0472">Membrane</keyword>
<keyword evidence="3" id="KW-1003">Cell membrane</keyword>
<proteinExistence type="inferred from homology"/>
<feature type="region of interest" description="Disordered" evidence="7">
    <location>
        <begin position="349"/>
        <end position="375"/>
    </location>
</feature>
<evidence type="ECO:0000256" key="2">
    <source>
        <dbReference type="ARBA" id="ARBA00007400"/>
    </source>
</evidence>
<evidence type="ECO:0000256" key="7">
    <source>
        <dbReference type="SAM" id="MobiDB-lite"/>
    </source>
</evidence>
<dbReference type="PANTHER" id="PTHR40074:SF4">
    <property type="entry name" value="INNER MEMBRANE PROTEIN YCFT"/>
    <property type="match status" value="1"/>
</dbReference>
<comment type="subcellular location">
    <subcellularLocation>
        <location evidence="1">Cell membrane</location>
        <topology evidence="1">Multi-pass membrane protein</topology>
    </subcellularLocation>
</comment>
<feature type="transmembrane region" description="Helical" evidence="8">
    <location>
        <begin position="89"/>
        <end position="109"/>
    </location>
</feature>
<feature type="transmembrane region" description="Helical" evidence="8">
    <location>
        <begin position="215"/>
        <end position="237"/>
    </location>
</feature>
<feature type="transmembrane region" description="Helical" evidence="8">
    <location>
        <begin position="161"/>
        <end position="179"/>
    </location>
</feature>
<dbReference type="InterPro" id="IPR002656">
    <property type="entry name" value="Acyl_transf_3_dom"/>
</dbReference>
<keyword evidence="5 8" id="KW-1133">Transmembrane helix</keyword>
<keyword evidence="10" id="KW-0808">Transferase</keyword>
<sequence length="375" mass="40859">MTTETPRRGLIAPDTGKRAWVDFAKGAAIVMVVYYHTALYLQAAGIAGAPWLVKAPLELFPMPAFFLIAGLFGNRLGTWGFADLWRRRLLPLLYLYVLWSVIRFVFYLVVPGVNGELGEFPATNPIGLLLIAVWPSSSYWFIYALFLFTLGVWLLRKVPPALQIGAAAVLSALVTSGILDTNNIGWNRVGGLFVFFVVGALYSRKLFELVNRARPWMLLVAFLAFAGIVAGLILFGLRAVPGGVLLGQVAAVIFGILLSTYLVRVRPLGFVSTLGAASLQIYLFHLYVIVVISAIIAAIGIDVPRWVGILVQLAVMAVAIATSVLLTRLTSRARWLYVPPTWMTRRRGSRVAGTAGYRSGRPVTAAPARPTGDTP</sequence>
<keyword evidence="11" id="KW-1185">Reference proteome</keyword>
<protein>
    <submittedName>
        <fullName evidence="10">Acyltransferase family protein</fullName>
    </submittedName>
</protein>
<feature type="transmembrane region" description="Helical" evidence="8">
    <location>
        <begin position="185"/>
        <end position="203"/>
    </location>
</feature>
<evidence type="ECO:0000256" key="4">
    <source>
        <dbReference type="ARBA" id="ARBA00022692"/>
    </source>
</evidence>
<dbReference type="RefSeq" id="WP_157427414.1">
    <property type="nucleotide sequence ID" value="NZ_BAAANK010000006.1"/>
</dbReference>
<evidence type="ECO:0000259" key="9">
    <source>
        <dbReference type="Pfam" id="PF01757"/>
    </source>
</evidence>
<dbReference type="Proteomes" id="UP001501746">
    <property type="component" value="Unassembled WGS sequence"/>
</dbReference>
<dbReference type="PANTHER" id="PTHR40074">
    <property type="entry name" value="O-ACETYLTRANSFERASE WECH"/>
    <property type="match status" value="1"/>
</dbReference>
<evidence type="ECO:0000256" key="1">
    <source>
        <dbReference type="ARBA" id="ARBA00004651"/>
    </source>
</evidence>
<comment type="caution">
    <text evidence="10">The sequence shown here is derived from an EMBL/GenBank/DDBJ whole genome shotgun (WGS) entry which is preliminary data.</text>
</comment>
<organism evidence="10 11">
    <name type="scientific">Agromyces salentinus</name>
    <dbReference type="NCBI Taxonomy" id="269421"/>
    <lineage>
        <taxon>Bacteria</taxon>
        <taxon>Bacillati</taxon>
        <taxon>Actinomycetota</taxon>
        <taxon>Actinomycetes</taxon>
        <taxon>Micrococcales</taxon>
        <taxon>Microbacteriaceae</taxon>
        <taxon>Agromyces</taxon>
    </lineage>
</organism>
<keyword evidence="4 8" id="KW-0812">Transmembrane</keyword>
<gene>
    <name evidence="10" type="ORF">GCM10009750_24830</name>
</gene>
<evidence type="ECO:0000256" key="3">
    <source>
        <dbReference type="ARBA" id="ARBA00022475"/>
    </source>
</evidence>
<feature type="transmembrane region" description="Helical" evidence="8">
    <location>
        <begin position="129"/>
        <end position="154"/>
    </location>
</feature>
<keyword evidence="10" id="KW-0012">Acyltransferase</keyword>
<evidence type="ECO:0000313" key="10">
    <source>
        <dbReference type="EMBL" id="GAA1838305.1"/>
    </source>
</evidence>
<feature type="transmembrane region" description="Helical" evidence="8">
    <location>
        <begin position="284"/>
        <end position="301"/>
    </location>
</feature>